<comment type="caution">
    <text evidence="1">Lacks conserved residue(s) required for the propagation of feature annotation.</text>
</comment>
<evidence type="ECO:0000313" key="5">
    <source>
        <dbReference type="EMBL" id="QBH70081.1"/>
    </source>
</evidence>
<protein>
    <submittedName>
        <fullName evidence="5">ShKL14</fullName>
    </submittedName>
</protein>
<evidence type="ECO:0000256" key="1">
    <source>
        <dbReference type="PROSITE-ProRule" id="PRU01005"/>
    </source>
</evidence>
<feature type="disulfide bond" evidence="1">
    <location>
        <begin position="62"/>
        <end position="75"/>
    </location>
</feature>
<reference evidence="5" key="1">
    <citation type="journal article" date="2019" name="Toxins">
        <title>A Recurrent Motif: Diversity and Evolution of ShKT Domain Containing Proteins in the Vampire Snail Cumia reticulata.</title>
        <authorList>
            <person name="Gerdol M."/>
            <person name="Cervelli M."/>
            <person name="Mariottini P."/>
            <person name="Oliverio M."/>
            <person name="Dutertre S."/>
            <person name="Modica M.V."/>
        </authorList>
    </citation>
    <scope>NUCLEOTIDE SEQUENCE</scope>
</reference>
<feature type="chain" id="PRO_5019834897" evidence="3">
    <location>
        <begin position="23"/>
        <end position="78"/>
    </location>
</feature>
<feature type="signal peptide" evidence="3">
    <location>
        <begin position="1"/>
        <end position="22"/>
    </location>
</feature>
<dbReference type="EMBL" id="MK387115">
    <property type="protein sequence ID" value="QBH70081.1"/>
    <property type="molecule type" value="mRNA"/>
</dbReference>
<proteinExistence type="evidence at transcript level"/>
<name>A0A481SQ32_9CAEN</name>
<evidence type="ECO:0000259" key="4">
    <source>
        <dbReference type="PROSITE" id="PS51670"/>
    </source>
</evidence>
<organism evidence="5">
    <name type="scientific">Colubraria reticulata</name>
    <dbReference type="NCBI Taxonomy" id="604273"/>
    <lineage>
        <taxon>Eukaryota</taxon>
        <taxon>Metazoa</taxon>
        <taxon>Spiralia</taxon>
        <taxon>Lophotrochozoa</taxon>
        <taxon>Mollusca</taxon>
        <taxon>Gastropoda</taxon>
        <taxon>Caenogastropoda</taxon>
        <taxon>Neogastropoda</taxon>
        <taxon>Buccinoidea</taxon>
        <taxon>Buccinidae</taxon>
        <taxon>Colubraria</taxon>
    </lineage>
</organism>
<evidence type="ECO:0000256" key="2">
    <source>
        <dbReference type="SAM" id="MobiDB-lite"/>
    </source>
</evidence>
<dbReference type="PROSITE" id="PS51670">
    <property type="entry name" value="SHKT"/>
    <property type="match status" value="1"/>
</dbReference>
<evidence type="ECO:0000256" key="3">
    <source>
        <dbReference type="SAM" id="SignalP"/>
    </source>
</evidence>
<feature type="domain" description="ShKT" evidence="4">
    <location>
        <begin position="43"/>
        <end position="78"/>
    </location>
</feature>
<feature type="disulfide bond" evidence="1">
    <location>
        <begin position="53"/>
        <end position="71"/>
    </location>
</feature>
<keyword evidence="3" id="KW-0732">Signal</keyword>
<accession>A0A481SQ32</accession>
<dbReference type="AlphaFoldDB" id="A0A481SQ32"/>
<sequence length="78" mass="8088">MKAVLAACCLFAVYLFFVSADAKAPGVAAPPPPPDGDSSSGSCFDNNNTTRTCVPWKAAGHCDTTDAKKNCAKTCEQC</sequence>
<feature type="region of interest" description="Disordered" evidence="2">
    <location>
        <begin position="24"/>
        <end position="43"/>
    </location>
</feature>
<dbReference type="InterPro" id="IPR003582">
    <property type="entry name" value="ShKT_dom"/>
</dbReference>
<keyword evidence="1" id="KW-1015">Disulfide bond</keyword>